<protein>
    <recommendedName>
        <fullName evidence="4">DUF1152 domain-containing protein</fullName>
    </recommendedName>
</protein>
<dbReference type="EMBL" id="JMCC02000004">
    <property type="protein sequence ID" value="KIG19112.1"/>
    <property type="molecule type" value="Genomic_DNA"/>
</dbReference>
<keyword evidence="1" id="KW-0812">Transmembrane</keyword>
<keyword evidence="1" id="KW-0472">Membrane</keyword>
<evidence type="ECO:0000313" key="2">
    <source>
        <dbReference type="EMBL" id="KIG19112.1"/>
    </source>
</evidence>
<evidence type="ECO:0008006" key="4">
    <source>
        <dbReference type="Google" id="ProtNLM"/>
    </source>
</evidence>
<dbReference type="AlphaFoldDB" id="A0A0C2DHD8"/>
<name>A0A0C2DHD8_9BACT</name>
<dbReference type="Proteomes" id="UP000031599">
    <property type="component" value="Unassembled WGS sequence"/>
</dbReference>
<comment type="caution">
    <text evidence="2">The sequence shown here is derived from an EMBL/GenBank/DDBJ whole genome shotgun (WGS) entry which is preliminary data.</text>
</comment>
<reference evidence="2 3" key="1">
    <citation type="submission" date="2014-12" db="EMBL/GenBank/DDBJ databases">
        <title>Genome assembly of Enhygromyxa salina DSM 15201.</title>
        <authorList>
            <person name="Sharma G."/>
            <person name="Subramanian S."/>
        </authorList>
    </citation>
    <scope>NUCLEOTIDE SEQUENCE [LARGE SCALE GENOMIC DNA]</scope>
    <source>
        <strain evidence="2 3">DSM 15201</strain>
    </source>
</reference>
<gene>
    <name evidence="2" type="ORF">DB30_04577</name>
</gene>
<evidence type="ECO:0000313" key="3">
    <source>
        <dbReference type="Proteomes" id="UP000031599"/>
    </source>
</evidence>
<proteinExistence type="predicted"/>
<accession>A0A0C2DHD8</accession>
<dbReference type="InterPro" id="IPR010581">
    <property type="entry name" value="DUF1152"/>
</dbReference>
<organism evidence="2 3">
    <name type="scientific">Enhygromyxa salina</name>
    <dbReference type="NCBI Taxonomy" id="215803"/>
    <lineage>
        <taxon>Bacteria</taxon>
        <taxon>Pseudomonadati</taxon>
        <taxon>Myxococcota</taxon>
        <taxon>Polyangia</taxon>
        <taxon>Nannocystales</taxon>
        <taxon>Nannocystaceae</taxon>
        <taxon>Enhygromyxa</taxon>
    </lineage>
</organism>
<sequence length="339" mass="36877">MHARARSHDTVASGFSNTIGTVQLDGMPFFERLRDCKRVLLAGAGGGFDIFCGLPLYFALRRRGCKVDLANLSFSRLPLDHEDPCPVYKVVPTTAGNPDYFPERGLSEWFANEHGEDVPIWSFAKSGVQPLRRAYERVLGETGADAIVLIDGGTDSLMRGDECGLGTPAEDMSTIAAVHGLDSALAPIRLLVSVGFGVDSFHGVAHADVLEAIAAIDKAGGYLGVFPLLRGMPEVQRYREACDYVCSATPDRPSIVNLSILSAIDGEFGDHHRTARTRGSELFINPLMSLMFAFELAPLALRIMYLDALEHTQTIYEISAVLERVRGANGGRPRRTIPL</sequence>
<dbReference type="Pfam" id="PF06626">
    <property type="entry name" value="DUF1152"/>
    <property type="match status" value="1"/>
</dbReference>
<evidence type="ECO:0000256" key="1">
    <source>
        <dbReference type="SAM" id="Phobius"/>
    </source>
</evidence>
<feature type="transmembrane region" description="Helical" evidence="1">
    <location>
        <begin position="39"/>
        <end position="60"/>
    </location>
</feature>
<keyword evidence="1" id="KW-1133">Transmembrane helix</keyword>